<evidence type="ECO:0000256" key="4">
    <source>
        <dbReference type="ARBA" id="ARBA00022989"/>
    </source>
</evidence>
<dbReference type="Proteomes" id="UP001304683">
    <property type="component" value="Chromosome"/>
</dbReference>
<evidence type="ECO:0000256" key="2">
    <source>
        <dbReference type="ARBA" id="ARBA00022475"/>
    </source>
</evidence>
<accession>A0ABZ0QNU1</accession>
<protein>
    <submittedName>
        <fullName evidence="8">ABC transporter permease</fullName>
    </submittedName>
</protein>
<gene>
    <name evidence="8" type="ORF">Q5761_06775</name>
</gene>
<organism evidence="8 9">
    <name type="scientific">Thermaerobacter composti</name>
    <dbReference type="NCBI Taxonomy" id="554949"/>
    <lineage>
        <taxon>Bacteria</taxon>
        <taxon>Bacillati</taxon>
        <taxon>Bacillota</taxon>
        <taxon>Clostridia</taxon>
        <taxon>Eubacteriales</taxon>
        <taxon>Clostridiales Family XVII. Incertae Sedis</taxon>
        <taxon>Thermaerobacter</taxon>
    </lineage>
</organism>
<dbReference type="Pfam" id="PF02653">
    <property type="entry name" value="BPD_transp_2"/>
    <property type="match status" value="1"/>
</dbReference>
<dbReference type="CDD" id="cd06580">
    <property type="entry name" value="TM_PBP1_transp_TpRbsC_like"/>
    <property type="match status" value="1"/>
</dbReference>
<feature type="transmembrane region" description="Helical" evidence="7">
    <location>
        <begin position="110"/>
        <end position="128"/>
    </location>
</feature>
<evidence type="ECO:0000256" key="5">
    <source>
        <dbReference type="ARBA" id="ARBA00023136"/>
    </source>
</evidence>
<feature type="transmembrane region" description="Helical" evidence="7">
    <location>
        <begin position="291"/>
        <end position="316"/>
    </location>
</feature>
<comment type="subcellular location">
    <subcellularLocation>
        <location evidence="1">Cell membrane</location>
        <topology evidence="1">Multi-pass membrane protein</topology>
    </subcellularLocation>
</comment>
<keyword evidence="5 7" id="KW-0472">Membrane</keyword>
<dbReference type="RefSeq" id="WP_135225573.1">
    <property type="nucleotide sequence ID" value="NZ_CP132508.1"/>
</dbReference>
<evidence type="ECO:0000256" key="1">
    <source>
        <dbReference type="ARBA" id="ARBA00004651"/>
    </source>
</evidence>
<feature type="region of interest" description="Disordered" evidence="6">
    <location>
        <begin position="367"/>
        <end position="400"/>
    </location>
</feature>
<sequence>MNPWVRASLSVAVPAVAVAVAGLIGAVVVRVTGGDPLEALTVMLRYNLASADSLAGVLSRMTPLIFAGLAVATSFRAGLFNIGVEGQYLMGAFTASLTGVYLAGLPPAVHLPLTVLAGMAGGVLWAWLPAELRVRRGVHEVISTIMLNFVAASLLLWLIGDVFRDPVQGGSTPRVRMPEIAPGARIPRIHGLAEALGIHLRPSVALDWFFPVALAVAGGLYLLLWRTPLGFEIRAVGLNPEAARAAGIPVEATLRRAFLLSGALAGLIGLSDLLGYFGYLDIDFPRGYGFTGIAVALVGANHPAGVILASFLFAFLQRGGLGVQALAGVPREVVTVMEGTIILTMLVVAAAWGRWLRRWERARTLAGAPGRREAVDPDEPAPPRSAAPPALGEGGDHAGA</sequence>
<reference evidence="8 9" key="1">
    <citation type="submission" date="2023-08" db="EMBL/GenBank/DDBJ databases">
        <title>Genome sequence of Thermaerobacter compostii strain Ins1, a spore-forming filamentous bacterium isolated from a deep geothermal reservoir.</title>
        <authorList>
            <person name="Bregnard D."/>
            <person name="Gonzalez D."/>
            <person name="Junier P."/>
        </authorList>
    </citation>
    <scope>NUCLEOTIDE SEQUENCE [LARGE SCALE GENOMIC DNA]</scope>
    <source>
        <strain evidence="8 9">Ins1</strain>
    </source>
</reference>
<evidence type="ECO:0000313" key="8">
    <source>
        <dbReference type="EMBL" id="WPD18095.1"/>
    </source>
</evidence>
<evidence type="ECO:0000256" key="6">
    <source>
        <dbReference type="SAM" id="MobiDB-lite"/>
    </source>
</evidence>
<feature type="transmembrane region" description="Helical" evidence="7">
    <location>
        <begin position="87"/>
        <end position="104"/>
    </location>
</feature>
<keyword evidence="9" id="KW-1185">Reference proteome</keyword>
<keyword evidence="2" id="KW-1003">Cell membrane</keyword>
<dbReference type="PANTHER" id="PTHR47089">
    <property type="entry name" value="ABC TRANSPORTER, PERMEASE PROTEIN"/>
    <property type="match status" value="1"/>
</dbReference>
<keyword evidence="3 7" id="KW-0812">Transmembrane</keyword>
<evidence type="ECO:0000256" key="3">
    <source>
        <dbReference type="ARBA" id="ARBA00022692"/>
    </source>
</evidence>
<evidence type="ECO:0000313" key="9">
    <source>
        <dbReference type="Proteomes" id="UP001304683"/>
    </source>
</evidence>
<feature type="transmembrane region" description="Helical" evidence="7">
    <location>
        <begin position="140"/>
        <end position="159"/>
    </location>
</feature>
<name>A0ABZ0QNU1_9FIRM</name>
<feature type="transmembrane region" description="Helical" evidence="7">
    <location>
        <begin position="208"/>
        <end position="225"/>
    </location>
</feature>
<feature type="transmembrane region" description="Helical" evidence="7">
    <location>
        <begin position="257"/>
        <end position="279"/>
    </location>
</feature>
<dbReference type="EMBL" id="CP132508">
    <property type="protein sequence ID" value="WPD18095.1"/>
    <property type="molecule type" value="Genomic_DNA"/>
</dbReference>
<dbReference type="PANTHER" id="PTHR47089:SF1">
    <property type="entry name" value="GUANOSINE ABC TRANSPORTER PERMEASE PROTEIN NUPP"/>
    <property type="match status" value="1"/>
</dbReference>
<dbReference type="InterPro" id="IPR001851">
    <property type="entry name" value="ABC_transp_permease"/>
</dbReference>
<keyword evidence="4 7" id="KW-1133">Transmembrane helix</keyword>
<feature type="transmembrane region" description="Helical" evidence="7">
    <location>
        <begin position="12"/>
        <end position="33"/>
    </location>
</feature>
<proteinExistence type="predicted"/>
<feature type="transmembrane region" description="Helical" evidence="7">
    <location>
        <begin position="336"/>
        <end position="355"/>
    </location>
</feature>
<feature type="transmembrane region" description="Helical" evidence="7">
    <location>
        <begin position="53"/>
        <end position="75"/>
    </location>
</feature>
<evidence type="ECO:0000256" key="7">
    <source>
        <dbReference type="SAM" id="Phobius"/>
    </source>
</evidence>